<dbReference type="Gene3D" id="3.30.70.1710">
    <property type="match status" value="1"/>
</dbReference>
<comment type="similarity">
    <text evidence="3">Belongs to the bacterial microcompartments protein family.</text>
</comment>
<dbReference type="SMART" id="SM00877">
    <property type="entry name" value="BMC"/>
    <property type="match status" value="1"/>
</dbReference>
<protein>
    <submittedName>
        <fullName evidence="6">Microcompartments protein</fullName>
    </submittedName>
</protein>
<comment type="subcellular location">
    <subcellularLocation>
        <location evidence="1">Bacterial microcompartment</location>
    </subcellularLocation>
</comment>
<dbReference type="RefSeq" id="WP_013405523.1">
    <property type="nucleotide sequence ID" value="NC_014654.1"/>
</dbReference>
<evidence type="ECO:0000313" key="6">
    <source>
        <dbReference type="EMBL" id="ADQ14433.1"/>
    </source>
</evidence>
<dbReference type="CDD" id="cd07045">
    <property type="entry name" value="BMC_CcmK_like"/>
    <property type="match status" value="1"/>
</dbReference>
<accession>E4RMA2</accession>
<dbReference type="Proteomes" id="UP000007434">
    <property type="component" value="Chromosome"/>
</dbReference>
<gene>
    <name evidence="6" type="ordered locus">Halsa_0989</name>
</gene>
<keyword evidence="2" id="KW-1283">Bacterial microcompartment</keyword>
<organism evidence="6 7">
    <name type="scientific">Halanaerobium hydrogeniformans</name>
    <name type="common">Halanaerobium sp. (strain sapolanicus)</name>
    <dbReference type="NCBI Taxonomy" id="656519"/>
    <lineage>
        <taxon>Bacteria</taxon>
        <taxon>Bacillati</taxon>
        <taxon>Bacillota</taxon>
        <taxon>Clostridia</taxon>
        <taxon>Halanaerobiales</taxon>
        <taxon>Halanaerobiaceae</taxon>
        <taxon>Halanaerobium</taxon>
    </lineage>
</organism>
<dbReference type="PANTHER" id="PTHR33941">
    <property type="entry name" value="PROPANEDIOL UTILIZATION PROTEIN PDUA"/>
    <property type="match status" value="1"/>
</dbReference>
<dbReference type="PANTHER" id="PTHR33941:SF11">
    <property type="entry name" value="BACTERIAL MICROCOMPARTMENT SHELL PROTEIN PDUJ"/>
    <property type="match status" value="1"/>
</dbReference>
<sequence length="189" mass="20758">MSRTAIGLVETRGLLPAYEAVDVAAKSANVELIGYEISRGGMIIIKISGDIGAVKSAIDAAKTAASKLGKVYSAHVIPRPAKDIHEKLIYTDDTVGYQKDDVDDQSTVEEIDQEKTEDQAVEEVVEETEAEETSSEEEAETVESEEEEELEDSEDEEICNICEDPNCPRTKGDLRTDCIHYDEIIGDDE</sequence>
<proteinExistence type="inferred from homology"/>
<evidence type="ECO:0000313" key="7">
    <source>
        <dbReference type="Proteomes" id="UP000007434"/>
    </source>
</evidence>
<dbReference type="InterPro" id="IPR044872">
    <property type="entry name" value="CcmK/CsoS1_BMC"/>
</dbReference>
<feature type="domain" description="BMC" evidence="5">
    <location>
        <begin position="5"/>
        <end position="89"/>
    </location>
</feature>
<keyword evidence="7" id="KW-1185">Reference proteome</keyword>
<dbReference type="InterPro" id="IPR000249">
    <property type="entry name" value="BMC_dom"/>
</dbReference>
<dbReference type="STRING" id="656519.Halsa_0989"/>
<evidence type="ECO:0000256" key="2">
    <source>
        <dbReference type="ARBA" id="ARBA00024446"/>
    </source>
</evidence>
<dbReference type="PROSITE" id="PS51930">
    <property type="entry name" value="BMC_2"/>
    <property type="match status" value="1"/>
</dbReference>
<dbReference type="HOGENOM" id="CLU_064903_3_3_9"/>
<evidence type="ECO:0000256" key="1">
    <source>
        <dbReference type="ARBA" id="ARBA00024322"/>
    </source>
</evidence>
<dbReference type="Pfam" id="PF00936">
    <property type="entry name" value="BMC"/>
    <property type="match status" value="1"/>
</dbReference>
<dbReference type="eggNOG" id="COG4577">
    <property type="taxonomic scope" value="Bacteria"/>
</dbReference>
<dbReference type="EMBL" id="CP002304">
    <property type="protein sequence ID" value="ADQ14433.1"/>
    <property type="molecule type" value="Genomic_DNA"/>
</dbReference>
<name>E4RMA2_HALHG</name>
<evidence type="ECO:0000259" key="5">
    <source>
        <dbReference type="PROSITE" id="PS51930"/>
    </source>
</evidence>
<evidence type="ECO:0000256" key="4">
    <source>
        <dbReference type="SAM" id="MobiDB-lite"/>
    </source>
</evidence>
<dbReference type="OrthoDB" id="9812608at2"/>
<dbReference type="SUPFAM" id="SSF143414">
    <property type="entry name" value="CcmK-like"/>
    <property type="match status" value="1"/>
</dbReference>
<reference evidence="6 7" key="1">
    <citation type="submission" date="2010-11" db="EMBL/GenBank/DDBJ databases">
        <title>Complete sequence of Halanaerobium sp. sapolanicus.</title>
        <authorList>
            <consortium name="US DOE Joint Genome Institute"/>
            <person name="Lucas S."/>
            <person name="Copeland A."/>
            <person name="Lapidus A."/>
            <person name="Cheng J.-F."/>
            <person name="Bruce D."/>
            <person name="Goodwin L."/>
            <person name="Pitluck S."/>
            <person name="Davenport K."/>
            <person name="Detter J.C."/>
            <person name="Han C."/>
            <person name="Tapia R."/>
            <person name="Land M."/>
            <person name="Hauser L."/>
            <person name="Jeffries C."/>
            <person name="Kyrpides N."/>
            <person name="Ivanova N."/>
            <person name="Mikhailova N."/>
            <person name="Begemann M.B."/>
            <person name="Mormile M.R."/>
            <person name="Wall J.D."/>
            <person name="Elias D.A."/>
            <person name="Woyke T."/>
        </authorList>
    </citation>
    <scope>NUCLEOTIDE SEQUENCE [LARGE SCALE GENOMIC DNA]</scope>
    <source>
        <strain evidence="7">sapolanicus</strain>
    </source>
</reference>
<dbReference type="InterPro" id="IPR050575">
    <property type="entry name" value="BMC_shell"/>
</dbReference>
<feature type="region of interest" description="Disordered" evidence="4">
    <location>
        <begin position="126"/>
        <end position="172"/>
    </location>
</feature>
<reference evidence="6 7" key="2">
    <citation type="journal article" date="2011" name="J. Bacteriol.">
        <title>Complete Genome Sequence of the Haloalkaliphilic, Hydrogen Producing Halanaerobium hydrogenoformans.</title>
        <authorList>
            <person name="Brown S.D."/>
            <person name="Begemann M.B."/>
            <person name="Mormile M.R."/>
            <person name="Wall J.D."/>
            <person name="Han C.S."/>
            <person name="Goodwin L.A."/>
            <person name="Pitluck S."/>
            <person name="Land M.L."/>
            <person name="Hauser L.J."/>
            <person name="Elias D.A."/>
        </authorList>
    </citation>
    <scope>NUCLEOTIDE SEQUENCE [LARGE SCALE GENOMIC DNA]</scope>
    <source>
        <strain evidence="7">sapolanicus</strain>
    </source>
</reference>
<feature type="compositionally biased region" description="Acidic residues" evidence="4">
    <location>
        <begin position="126"/>
        <end position="158"/>
    </location>
</feature>
<dbReference type="AlphaFoldDB" id="E4RMA2"/>
<evidence type="ECO:0000256" key="3">
    <source>
        <dbReference type="PROSITE-ProRule" id="PRU01278"/>
    </source>
</evidence>
<dbReference type="GO" id="GO:0031469">
    <property type="term" value="C:bacterial microcompartment"/>
    <property type="evidence" value="ECO:0007669"/>
    <property type="project" value="UniProtKB-SubCell"/>
</dbReference>
<dbReference type="KEGG" id="has:Halsa_0989"/>
<dbReference type="InterPro" id="IPR037233">
    <property type="entry name" value="CcmK-like_sf"/>
</dbReference>